<sequence>MKKPVLFACVLIATLAVIASTLIIAASQRVLPDSESSTVDDVEMLQDDTGNISAGSRNTYSSPKDLYMKPFSLTYPDGWSVNDSILDERLLTFNLDITRDDYGISITQEGGDAGICDYGYSAANEELTNRIPLKDSVFTEINGTSFVFRIHEPDNHGRRLLCLKHSGEEQFADYLSAIGFISVKYPREYDPQIVDELHSILSSIAIDTSPSTLSFTSGFAQEFTFNYPAAWQVKENFDSEKSTIHIDGGFTTQFTLRRSSIQEWLQCSVAAEHHSTGDVARIRDGEQYIYTHRRNLVKQKLVSEHDVSTLGNGDLYSNWELREGMYYSTCLLNSFTVLAREEDDVYLLLENPVVASSTKESDLSRFEEIFAGLITN</sequence>
<keyword evidence="1" id="KW-0732">Signal</keyword>
<reference evidence="2 3" key="1">
    <citation type="submission" date="2015-02" db="EMBL/GenBank/DDBJ databases">
        <title>Improved understanding of the partial-nitritation anammox process through 23 genomes representing the majority of the microbial community.</title>
        <authorList>
            <person name="Speth D.R."/>
            <person name="In T Zandt M."/>
            <person name="Guerrero Cruz S."/>
            <person name="Jetten M.S."/>
            <person name="Dutilh B.E."/>
        </authorList>
    </citation>
    <scope>NUCLEOTIDE SEQUENCE [LARGE SCALE GENOMIC DNA]</scope>
    <source>
        <strain evidence="2">OLB20</strain>
    </source>
</reference>
<protein>
    <submittedName>
        <fullName evidence="2">Uncharacterized protein</fullName>
    </submittedName>
</protein>
<comment type="caution">
    <text evidence="2">The sequence shown here is derived from an EMBL/GenBank/DDBJ whole genome shotgun (WGS) entry which is preliminary data.</text>
</comment>
<proteinExistence type="predicted"/>
<name>A0A136LZ33_9BACT</name>
<organism evidence="2 3">
    <name type="scientific">candidate division WS6 bacterium OLB20</name>
    <dbReference type="NCBI Taxonomy" id="1617426"/>
    <lineage>
        <taxon>Bacteria</taxon>
        <taxon>Candidatus Dojkabacteria</taxon>
    </lineage>
</organism>
<accession>A0A136LZ33</accession>
<feature type="chain" id="PRO_5007475308" evidence="1">
    <location>
        <begin position="20"/>
        <end position="376"/>
    </location>
</feature>
<evidence type="ECO:0000313" key="3">
    <source>
        <dbReference type="Proteomes" id="UP000070457"/>
    </source>
</evidence>
<dbReference type="STRING" id="1617426.TR69_WS6001000930"/>
<dbReference type="Proteomes" id="UP000070457">
    <property type="component" value="Unassembled WGS sequence"/>
</dbReference>
<feature type="signal peptide" evidence="1">
    <location>
        <begin position="1"/>
        <end position="19"/>
    </location>
</feature>
<dbReference type="AlphaFoldDB" id="A0A136LZ33"/>
<evidence type="ECO:0000256" key="1">
    <source>
        <dbReference type="SAM" id="SignalP"/>
    </source>
</evidence>
<evidence type="ECO:0000313" key="2">
    <source>
        <dbReference type="EMBL" id="KXK26907.1"/>
    </source>
</evidence>
<gene>
    <name evidence="2" type="ORF">TR69_WS6001000930</name>
</gene>
<dbReference type="EMBL" id="JYNZ01000003">
    <property type="protein sequence ID" value="KXK26907.1"/>
    <property type="molecule type" value="Genomic_DNA"/>
</dbReference>